<name>A0A382QX63_9ZZZZ</name>
<dbReference type="Gene3D" id="3.10.450.50">
    <property type="match status" value="1"/>
</dbReference>
<gene>
    <name evidence="2" type="ORF">METZ01_LOCUS342953</name>
</gene>
<proteinExistence type="predicted"/>
<sequence>VEEMSFFEKFEAAISNKDLDAMMELMHPDWTMVMHSTGKVLDLNDWKEMFSKIIAGDNFRRENVRCIYENDDIMVSHSIATFPNGTTDAVMYVGILKDGKLFRTETGSTPINK</sequence>
<evidence type="ECO:0000259" key="1">
    <source>
        <dbReference type="Pfam" id="PF14534"/>
    </source>
</evidence>
<dbReference type="Pfam" id="PF14534">
    <property type="entry name" value="DUF4440"/>
    <property type="match status" value="1"/>
</dbReference>
<evidence type="ECO:0000313" key="2">
    <source>
        <dbReference type="EMBL" id="SVC90099.1"/>
    </source>
</evidence>
<dbReference type="InterPro" id="IPR032710">
    <property type="entry name" value="NTF2-like_dom_sf"/>
</dbReference>
<accession>A0A382QX63</accession>
<organism evidence="2">
    <name type="scientific">marine metagenome</name>
    <dbReference type="NCBI Taxonomy" id="408172"/>
    <lineage>
        <taxon>unclassified sequences</taxon>
        <taxon>metagenomes</taxon>
        <taxon>ecological metagenomes</taxon>
    </lineage>
</organism>
<reference evidence="2" key="1">
    <citation type="submission" date="2018-05" db="EMBL/GenBank/DDBJ databases">
        <authorList>
            <person name="Lanie J.A."/>
            <person name="Ng W.-L."/>
            <person name="Kazmierczak K.M."/>
            <person name="Andrzejewski T.M."/>
            <person name="Davidsen T.M."/>
            <person name="Wayne K.J."/>
            <person name="Tettelin H."/>
            <person name="Glass J.I."/>
            <person name="Rusch D."/>
            <person name="Podicherti R."/>
            <person name="Tsui H.-C.T."/>
            <person name="Winkler M.E."/>
        </authorList>
    </citation>
    <scope>NUCLEOTIDE SEQUENCE</scope>
</reference>
<dbReference type="EMBL" id="UINC01117582">
    <property type="protein sequence ID" value="SVC90099.1"/>
    <property type="molecule type" value="Genomic_DNA"/>
</dbReference>
<protein>
    <recommendedName>
        <fullName evidence="1">DUF4440 domain-containing protein</fullName>
    </recommendedName>
</protein>
<dbReference type="AlphaFoldDB" id="A0A382QX63"/>
<feature type="domain" description="DUF4440" evidence="1">
    <location>
        <begin position="7"/>
        <end position="76"/>
    </location>
</feature>
<dbReference type="SUPFAM" id="SSF54427">
    <property type="entry name" value="NTF2-like"/>
    <property type="match status" value="1"/>
</dbReference>
<dbReference type="InterPro" id="IPR027843">
    <property type="entry name" value="DUF4440"/>
</dbReference>
<feature type="non-terminal residue" evidence="2">
    <location>
        <position position="1"/>
    </location>
</feature>